<dbReference type="Proteomes" id="UP000190744">
    <property type="component" value="Unassembled WGS sequence"/>
</dbReference>
<comment type="caution">
    <text evidence="8">The sequence shown here is derived from an EMBL/GenBank/DDBJ whole genome shotgun (WGS) entry which is preliminary data.</text>
</comment>
<evidence type="ECO:0000313" key="8">
    <source>
        <dbReference type="EMBL" id="OOQ88693.1"/>
    </source>
</evidence>
<dbReference type="Pfam" id="PF01184">
    <property type="entry name" value="Gpr1_Fun34_YaaH"/>
    <property type="match status" value="1"/>
</dbReference>
<dbReference type="InterPro" id="IPR007568">
    <property type="entry name" value="RTA1"/>
</dbReference>
<dbReference type="InterPro" id="IPR000791">
    <property type="entry name" value="Gpr1/Fun34/SatP-like"/>
</dbReference>
<dbReference type="AlphaFoldDB" id="A0A1S9RT36"/>
<dbReference type="Pfam" id="PF04479">
    <property type="entry name" value="RTA1"/>
    <property type="match status" value="1"/>
</dbReference>
<name>A0A1S9RT36_PENBI</name>
<protein>
    <submittedName>
        <fullName evidence="8">Uncharacterized protein</fullName>
    </submittedName>
</protein>
<accession>A0A1S9RT36</accession>
<feature type="compositionally biased region" description="Polar residues" evidence="6">
    <location>
        <begin position="267"/>
        <end position="276"/>
    </location>
</feature>
<dbReference type="PANTHER" id="PTHR31465:SF11">
    <property type="entry name" value="DOMAIN PROTEIN, PUTATIVE (AFU_ORTHOLOGUE AFUA_3G10770)-RELATED"/>
    <property type="match status" value="1"/>
</dbReference>
<evidence type="ECO:0000256" key="2">
    <source>
        <dbReference type="ARBA" id="ARBA00005587"/>
    </source>
</evidence>
<evidence type="ECO:0000256" key="4">
    <source>
        <dbReference type="ARBA" id="ARBA00022989"/>
    </source>
</evidence>
<proteinExistence type="inferred from homology"/>
<feature type="transmembrane region" description="Helical" evidence="7">
    <location>
        <begin position="87"/>
        <end position="110"/>
    </location>
</feature>
<reference evidence="9" key="1">
    <citation type="submission" date="2015-09" db="EMBL/GenBank/DDBJ databases">
        <authorList>
            <person name="Fill T.P."/>
            <person name="Baretta J.F."/>
            <person name="de Almeida L.G."/>
            <person name="Rocha M."/>
            <person name="de Souza D.H."/>
            <person name="Malavazi I."/>
            <person name="Cerdeira L.T."/>
            <person name="Hong H."/>
            <person name="Samborskyy M."/>
            <person name="de Vasconcelos A.T."/>
            <person name="Leadlay P."/>
            <person name="Rodrigues-Filho E."/>
        </authorList>
    </citation>
    <scope>NUCLEOTIDE SEQUENCE [LARGE SCALE GENOMIC DNA]</scope>
    <source>
        <strain evidence="9">LaBioMMi 136</strain>
    </source>
</reference>
<evidence type="ECO:0000256" key="3">
    <source>
        <dbReference type="ARBA" id="ARBA00022692"/>
    </source>
</evidence>
<evidence type="ECO:0000256" key="6">
    <source>
        <dbReference type="SAM" id="MobiDB-lite"/>
    </source>
</evidence>
<feature type="transmembrane region" description="Helical" evidence="7">
    <location>
        <begin position="364"/>
        <end position="385"/>
    </location>
</feature>
<keyword evidence="4 7" id="KW-1133">Transmembrane helix</keyword>
<gene>
    <name evidence="8" type="ORF">PEBR_11069</name>
</gene>
<feature type="transmembrane region" description="Helical" evidence="7">
    <location>
        <begin position="426"/>
        <end position="448"/>
    </location>
</feature>
<dbReference type="PANTHER" id="PTHR31465">
    <property type="entry name" value="PROTEIN RTA1-RELATED"/>
    <property type="match status" value="1"/>
</dbReference>
<dbReference type="GO" id="GO:0000324">
    <property type="term" value="C:fungal-type vacuole"/>
    <property type="evidence" value="ECO:0007669"/>
    <property type="project" value="TreeGrafter"/>
</dbReference>
<evidence type="ECO:0000256" key="7">
    <source>
        <dbReference type="SAM" id="Phobius"/>
    </source>
</evidence>
<feature type="transmembrane region" description="Helical" evidence="7">
    <location>
        <begin position="493"/>
        <end position="512"/>
    </location>
</feature>
<feature type="region of interest" description="Disordered" evidence="6">
    <location>
        <begin position="265"/>
        <end position="311"/>
    </location>
</feature>
<sequence length="528" mass="57325">MSDQFDRNLHIGCKAYNGLDTSYGYVPTSSAGTAFCVLFGLSMFAHVIQFCWKRTWWCSVFAVGSFVELLGWAARRWSADCPYNSNAFMIQISTLIIAPVFFTAGIYILLGRYIQLFGKETSFLTPKLYLWIFCTCDVISLVIQAAGGGIASSQSGKTNGNPEPGTHTMVAGIVFQLVSISVFVYCGIDFFLRIKRFGQLKMFTHGPLAALTSAMILSVVCIYIRSIYRVVELAQGWTGRPSYKTRTSFSSSSITSQNQINRFRTMSEPQSSSANAQGAPETATWDPAGEKTENGTNGTTPASTRRPHQATVSQVSAPVFTQLGNPGPLGLLAFAITTFVVGLLECGAGLPHSDPSGNIGPNQASFGIVVFMGGTAQILAGLMQFRVGNTFGTTVHCSYGAFWLSYGMFMLPYLGIEAAYRGDKRAYSFAIGIYLILWCFLTLLFFIAALRTNLAILSVFFFLILAFLFLGLAEFTATEHATASRNLNKAGGAFAVVCAFCAFYAGGSGLMVPETTWVRFPLGEISRV</sequence>
<dbReference type="NCBIfam" id="NF038013">
    <property type="entry name" value="AceTr_1"/>
    <property type="match status" value="1"/>
</dbReference>
<feature type="transmembrane region" description="Helical" evidence="7">
    <location>
        <begin position="208"/>
        <end position="228"/>
    </location>
</feature>
<feature type="transmembrane region" description="Helical" evidence="7">
    <location>
        <begin position="24"/>
        <end position="44"/>
    </location>
</feature>
<feature type="transmembrane region" description="Helical" evidence="7">
    <location>
        <begin position="56"/>
        <end position="75"/>
    </location>
</feature>
<evidence type="ECO:0000256" key="1">
    <source>
        <dbReference type="ARBA" id="ARBA00004141"/>
    </source>
</evidence>
<evidence type="ECO:0000313" key="9">
    <source>
        <dbReference type="Proteomes" id="UP000190744"/>
    </source>
</evidence>
<feature type="transmembrane region" description="Helical" evidence="7">
    <location>
        <begin position="130"/>
        <end position="150"/>
    </location>
</feature>
<organism evidence="8 9">
    <name type="scientific">Penicillium brasilianum</name>
    <dbReference type="NCBI Taxonomy" id="104259"/>
    <lineage>
        <taxon>Eukaryota</taxon>
        <taxon>Fungi</taxon>
        <taxon>Dikarya</taxon>
        <taxon>Ascomycota</taxon>
        <taxon>Pezizomycotina</taxon>
        <taxon>Eurotiomycetes</taxon>
        <taxon>Eurotiomycetidae</taxon>
        <taxon>Eurotiales</taxon>
        <taxon>Aspergillaceae</taxon>
        <taxon>Penicillium</taxon>
    </lineage>
</organism>
<evidence type="ECO:0000256" key="5">
    <source>
        <dbReference type="ARBA" id="ARBA00023136"/>
    </source>
</evidence>
<comment type="similarity">
    <text evidence="2">Belongs to the acetate uptake transporter (AceTr) (TC 2.A.96) family.</text>
</comment>
<comment type="subcellular location">
    <subcellularLocation>
        <location evidence="1">Membrane</location>
        <topology evidence="1">Multi-pass membrane protein</topology>
    </subcellularLocation>
</comment>
<keyword evidence="5 7" id="KW-0472">Membrane</keyword>
<feature type="transmembrane region" description="Helical" evidence="7">
    <location>
        <begin position="391"/>
        <end position="414"/>
    </location>
</feature>
<feature type="transmembrane region" description="Helical" evidence="7">
    <location>
        <begin position="454"/>
        <end position="473"/>
    </location>
</feature>
<dbReference type="GO" id="GO:0005886">
    <property type="term" value="C:plasma membrane"/>
    <property type="evidence" value="ECO:0007669"/>
    <property type="project" value="TreeGrafter"/>
</dbReference>
<feature type="transmembrane region" description="Helical" evidence="7">
    <location>
        <begin position="170"/>
        <end position="188"/>
    </location>
</feature>
<keyword evidence="3 7" id="KW-0812">Transmembrane</keyword>
<feature type="transmembrane region" description="Helical" evidence="7">
    <location>
        <begin position="329"/>
        <end position="352"/>
    </location>
</feature>
<dbReference type="EMBL" id="LJBN01000117">
    <property type="protein sequence ID" value="OOQ88693.1"/>
    <property type="molecule type" value="Genomic_DNA"/>
</dbReference>